<sequence length="227" mass="25583">MASQSGEFGATCSRVEAAISKCSFSLTFAEIHWGFFQIGMAGIALIVRDTVSRATVRWCPIPKPARNVNKKPTRTYLRSISPSPRQWLIFRNSSSAQRNLTILGAEIERLILADAANMPHVCEHECSLRHPFQSFDATMPSSLPGRTRSDDERPRSTHYRRSSCHGVQWQLSKSNGHFPEGSQYAPRDVGFHSESLRRLVDRHGDGFESATRVFSPPLRSMEHLRQS</sequence>
<proteinExistence type="predicted"/>
<evidence type="ECO:0000313" key="2">
    <source>
        <dbReference type="EMBL" id="CAE6865841.1"/>
    </source>
</evidence>
<evidence type="ECO:0000313" key="3">
    <source>
        <dbReference type="Proteomes" id="UP000675121"/>
    </source>
</evidence>
<dbReference type="EMBL" id="CAJNAS010000002">
    <property type="protein sequence ID" value="CAE6865841.1"/>
    <property type="molecule type" value="Genomic_DNA"/>
</dbReference>
<reference evidence="2" key="1">
    <citation type="submission" date="2021-02" db="EMBL/GenBank/DDBJ databases">
        <authorList>
            <person name="Vanwijnsberghe S."/>
        </authorList>
    </citation>
    <scope>NUCLEOTIDE SEQUENCE</scope>
    <source>
        <strain evidence="2">R-70211</strain>
    </source>
</reference>
<dbReference type="AlphaFoldDB" id="A0A9N8MLT9"/>
<dbReference type="Proteomes" id="UP000675121">
    <property type="component" value="Unassembled WGS sequence"/>
</dbReference>
<organism evidence="2 3">
    <name type="scientific">Paraburkholderia domus</name>
    <dbReference type="NCBI Taxonomy" id="2793075"/>
    <lineage>
        <taxon>Bacteria</taxon>
        <taxon>Pseudomonadati</taxon>
        <taxon>Pseudomonadota</taxon>
        <taxon>Betaproteobacteria</taxon>
        <taxon>Burkholderiales</taxon>
        <taxon>Burkholderiaceae</taxon>
        <taxon>Paraburkholderia</taxon>
    </lineage>
</organism>
<gene>
    <name evidence="2" type="ORF">R70211_00790</name>
</gene>
<feature type="region of interest" description="Disordered" evidence="1">
    <location>
        <begin position="137"/>
        <end position="162"/>
    </location>
</feature>
<accession>A0A9N8MLT9</accession>
<name>A0A9N8MLT9_9BURK</name>
<protein>
    <submittedName>
        <fullName evidence="2">Uncharacterized protein</fullName>
    </submittedName>
</protein>
<evidence type="ECO:0000256" key="1">
    <source>
        <dbReference type="SAM" id="MobiDB-lite"/>
    </source>
</evidence>
<keyword evidence="3" id="KW-1185">Reference proteome</keyword>
<comment type="caution">
    <text evidence="2">The sequence shown here is derived from an EMBL/GenBank/DDBJ whole genome shotgun (WGS) entry which is preliminary data.</text>
</comment>